<evidence type="ECO:0000313" key="1">
    <source>
        <dbReference type="EMBL" id="KJV78258.1"/>
    </source>
</evidence>
<gene>
    <name evidence="1" type="ORF">RMAECT_0408</name>
</gene>
<evidence type="ECO:0000313" key="2">
    <source>
        <dbReference type="Proteomes" id="UP000033591"/>
    </source>
</evidence>
<dbReference type="EC" id="3.5.1.88" evidence="1"/>
<proteinExistence type="predicted"/>
<accession>A0A0F3PD89</accession>
<protein>
    <submittedName>
        <fullName evidence="1">Peptide deformylase domain protein</fullName>
        <ecNumber evidence="1">3.5.1.88</ecNumber>
    </submittedName>
</protein>
<reference evidence="1 2" key="1">
    <citation type="submission" date="2015-01" db="EMBL/GenBank/DDBJ databases">
        <title>Genome Sequencing of Rickettsiales.</title>
        <authorList>
            <person name="Daugherty S.C."/>
            <person name="Su Q."/>
            <person name="Abolude K."/>
            <person name="Beier-Sexton M."/>
            <person name="Carlyon J.A."/>
            <person name="Carter R."/>
            <person name="Day N.P."/>
            <person name="Dumler S.J."/>
            <person name="Dyachenko V."/>
            <person name="Godinez A."/>
            <person name="Kurtti T.J."/>
            <person name="Lichay M."/>
            <person name="Mullins K.E."/>
            <person name="Ott S."/>
            <person name="Pappas-Brown V."/>
            <person name="Paris D.H."/>
            <person name="Patel P."/>
            <person name="Richards A.L."/>
            <person name="Sadzewicz L."/>
            <person name="Sears K."/>
            <person name="Seidman D."/>
            <person name="Sengamalay N."/>
            <person name="Stenos J."/>
            <person name="Tallon L.J."/>
            <person name="Vincent G."/>
            <person name="Fraser C.M."/>
            <person name="Munderloh U."/>
            <person name="Dunning-Hotopp J.C."/>
        </authorList>
    </citation>
    <scope>NUCLEOTIDE SEQUENCE [LARGE SCALE GENOMIC DNA]</scope>
    <source>
        <strain evidence="1 2">Ect</strain>
    </source>
</reference>
<name>A0A0F3PD89_RICRH</name>
<dbReference type="EMBL" id="LAOC01000001">
    <property type="protein sequence ID" value="KJV78258.1"/>
    <property type="molecule type" value="Genomic_DNA"/>
</dbReference>
<keyword evidence="1" id="KW-0378">Hydrolase</keyword>
<dbReference type="GO" id="GO:0042586">
    <property type="term" value="F:peptide deformylase activity"/>
    <property type="evidence" value="ECO:0007669"/>
    <property type="project" value="UniProtKB-EC"/>
</dbReference>
<sequence>MQKIKLFVFLDILGQKLIRTQEPNISFSFKVIVELSIFDKFVFLELLFFYEEISEFFNQISNIN</sequence>
<dbReference type="PATRIC" id="fig|1359199.3.peg.402"/>
<dbReference type="AlphaFoldDB" id="A0A0F3PD89"/>
<dbReference type="Proteomes" id="UP000033591">
    <property type="component" value="Unassembled WGS sequence"/>
</dbReference>
<organism evidence="1 2">
    <name type="scientific">Rickettsia rhipicephali str. Ect</name>
    <dbReference type="NCBI Taxonomy" id="1359199"/>
    <lineage>
        <taxon>Bacteria</taxon>
        <taxon>Pseudomonadati</taxon>
        <taxon>Pseudomonadota</taxon>
        <taxon>Alphaproteobacteria</taxon>
        <taxon>Rickettsiales</taxon>
        <taxon>Rickettsiaceae</taxon>
        <taxon>Rickettsieae</taxon>
        <taxon>Rickettsia</taxon>
        <taxon>spotted fever group</taxon>
    </lineage>
</organism>
<comment type="caution">
    <text evidence="1">The sequence shown here is derived from an EMBL/GenBank/DDBJ whole genome shotgun (WGS) entry which is preliminary data.</text>
</comment>